<name>A0ABQ9IZZ2_9CUCU</name>
<reference evidence="5" key="1">
    <citation type="journal article" date="2023" name="Insect Mol. Biol.">
        <title>Genome sequencing provides insights into the evolution of gene families encoding plant cell wall-degrading enzymes in longhorned beetles.</title>
        <authorList>
            <person name="Shin N.R."/>
            <person name="Okamura Y."/>
            <person name="Kirsch R."/>
            <person name="Pauchet Y."/>
        </authorList>
    </citation>
    <scope>NUCLEOTIDE SEQUENCE</scope>
    <source>
        <strain evidence="5">MMC_N1</strain>
    </source>
</reference>
<accession>A0ABQ9IZZ2</accession>
<proteinExistence type="inferred from homology"/>
<feature type="domain" description="Phospholipase/carboxylesterase/thioesterase" evidence="4">
    <location>
        <begin position="8"/>
        <end position="216"/>
    </location>
</feature>
<dbReference type="PANTHER" id="PTHR10655">
    <property type="entry name" value="LYSOPHOSPHOLIPASE-RELATED"/>
    <property type="match status" value="1"/>
</dbReference>
<organism evidence="5 6">
    <name type="scientific">Molorchus minor</name>
    <dbReference type="NCBI Taxonomy" id="1323400"/>
    <lineage>
        <taxon>Eukaryota</taxon>
        <taxon>Metazoa</taxon>
        <taxon>Ecdysozoa</taxon>
        <taxon>Arthropoda</taxon>
        <taxon>Hexapoda</taxon>
        <taxon>Insecta</taxon>
        <taxon>Pterygota</taxon>
        <taxon>Neoptera</taxon>
        <taxon>Endopterygota</taxon>
        <taxon>Coleoptera</taxon>
        <taxon>Polyphaga</taxon>
        <taxon>Cucujiformia</taxon>
        <taxon>Chrysomeloidea</taxon>
        <taxon>Cerambycidae</taxon>
        <taxon>Lamiinae</taxon>
        <taxon>Monochamini</taxon>
        <taxon>Molorchus</taxon>
    </lineage>
</organism>
<evidence type="ECO:0000313" key="5">
    <source>
        <dbReference type="EMBL" id="KAJ8969839.1"/>
    </source>
</evidence>
<keyword evidence="6" id="KW-1185">Reference proteome</keyword>
<dbReference type="InterPro" id="IPR050565">
    <property type="entry name" value="LYPA1-2/EST-like"/>
</dbReference>
<evidence type="ECO:0000313" key="6">
    <source>
        <dbReference type="Proteomes" id="UP001162164"/>
    </source>
</evidence>
<dbReference type="Pfam" id="PF02230">
    <property type="entry name" value="Abhydrolase_2"/>
    <property type="match status" value="1"/>
</dbReference>
<dbReference type="InterPro" id="IPR003140">
    <property type="entry name" value="PLipase/COase/thioEstase"/>
</dbReference>
<sequence length="259" mass="28726">MSLGALHVIKQTNKINSASVIFLHGSGDTGEGFLNWIKFLLEDISLPHINFYFPTAPLRPYTPLGGELSNVWFDRLSITPDVPEHKETLDSIGTEIKSFINKIVESGVPLNRIVVGGFSMGGALALHTGYRFNPGLAGVFTLSSFLNNNSAIYTNFEIKRNTPLYVDTLVPISWGEKTFKDITKLGIKAEFIPIRNTMHELKKKELEGLFEWIKKNTTTIGILVSFHSLKELMCSIVARTGQPGLTRGAKCQDAENITQ</sequence>
<dbReference type="PANTHER" id="PTHR10655:SF17">
    <property type="entry name" value="LYSOPHOSPHOLIPASE-LIKE PROTEIN 1"/>
    <property type="match status" value="1"/>
</dbReference>
<dbReference type="EMBL" id="JAPWTJ010001713">
    <property type="protein sequence ID" value="KAJ8969839.1"/>
    <property type="molecule type" value="Genomic_DNA"/>
</dbReference>
<dbReference type="SUPFAM" id="SSF53474">
    <property type="entry name" value="alpha/beta-Hydrolases"/>
    <property type="match status" value="1"/>
</dbReference>
<evidence type="ECO:0000256" key="1">
    <source>
        <dbReference type="ARBA" id="ARBA00006499"/>
    </source>
</evidence>
<dbReference type="Gene3D" id="3.40.50.1820">
    <property type="entry name" value="alpha/beta hydrolase"/>
    <property type="match status" value="1"/>
</dbReference>
<comment type="similarity">
    <text evidence="1">Belongs to the AB hydrolase superfamily. AB hydrolase 2 family.</text>
</comment>
<dbReference type="Proteomes" id="UP001162164">
    <property type="component" value="Unassembled WGS sequence"/>
</dbReference>
<gene>
    <name evidence="5" type="ORF">NQ317_018940</name>
</gene>
<comment type="caution">
    <text evidence="5">The sequence shown here is derived from an EMBL/GenBank/DDBJ whole genome shotgun (WGS) entry which is preliminary data.</text>
</comment>
<protein>
    <recommendedName>
        <fullName evidence="2">palmitoyl-protein hydrolase</fullName>
        <ecNumber evidence="2">3.1.2.22</ecNumber>
    </recommendedName>
</protein>
<dbReference type="InterPro" id="IPR029058">
    <property type="entry name" value="AB_hydrolase_fold"/>
</dbReference>
<dbReference type="EC" id="3.1.2.22" evidence="2"/>
<evidence type="ECO:0000256" key="2">
    <source>
        <dbReference type="ARBA" id="ARBA00012423"/>
    </source>
</evidence>
<keyword evidence="3" id="KW-0378">Hydrolase</keyword>
<evidence type="ECO:0000259" key="4">
    <source>
        <dbReference type="Pfam" id="PF02230"/>
    </source>
</evidence>
<evidence type="ECO:0000256" key="3">
    <source>
        <dbReference type="ARBA" id="ARBA00022801"/>
    </source>
</evidence>